<protein>
    <recommendedName>
        <fullName evidence="3">Cytidyltransferase-like domain-containing protein</fullName>
    </recommendedName>
</protein>
<evidence type="ECO:0000313" key="5">
    <source>
        <dbReference type="Proteomes" id="UP000178870"/>
    </source>
</evidence>
<reference evidence="4 5" key="1">
    <citation type="journal article" date="2016" name="Nat. Commun.">
        <title>Thousands of microbial genomes shed light on interconnected biogeochemical processes in an aquifer system.</title>
        <authorList>
            <person name="Anantharaman K."/>
            <person name="Brown C.T."/>
            <person name="Hug L.A."/>
            <person name="Sharon I."/>
            <person name="Castelle C.J."/>
            <person name="Probst A.J."/>
            <person name="Thomas B.C."/>
            <person name="Singh A."/>
            <person name="Wilkins M.J."/>
            <person name="Karaoz U."/>
            <person name="Brodie E.L."/>
            <person name="Williams K.H."/>
            <person name="Hubbard S.S."/>
            <person name="Banfield J.F."/>
        </authorList>
    </citation>
    <scope>NUCLEOTIDE SEQUENCE [LARGE SCALE GENOMIC DNA]</scope>
</reference>
<dbReference type="InterPro" id="IPR050385">
    <property type="entry name" value="Archaeal_FAD_synthase"/>
</dbReference>
<dbReference type="Pfam" id="PF01467">
    <property type="entry name" value="CTP_transf_like"/>
    <property type="match status" value="1"/>
</dbReference>
<keyword evidence="2" id="KW-0548">Nucleotidyltransferase</keyword>
<proteinExistence type="predicted"/>
<dbReference type="Proteomes" id="UP000178870">
    <property type="component" value="Unassembled WGS sequence"/>
</dbReference>
<evidence type="ECO:0000313" key="4">
    <source>
        <dbReference type="EMBL" id="OGM31446.1"/>
    </source>
</evidence>
<dbReference type="PANTHER" id="PTHR43793">
    <property type="entry name" value="FAD SYNTHASE"/>
    <property type="match status" value="1"/>
</dbReference>
<dbReference type="EMBL" id="MGGP01000025">
    <property type="protein sequence ID" value="OGM31446.1"/>
    <property type="molecule type" value="Genomic_DNA"/>
</dbReference>
<evidence type="ECO:0000256" key="2">
    <source>
        <dbReference type="ARBA" id="ARBA00022695"/>
    </source>
</evidence>
<dbReference type="SUPFAM" id="SSF52374">
    <property type="entry name" value="Nucleotidylyl transferase"/>
    <property type="match status" value="1"/>
</dbReference>
<evidence type="ECO:0000256" key="1">
    <source>
        <dbReference type="ARBA" id="ARBA00022679"/>
    </source>
</evidence>
<name>A0A1F7YVR9_9BACT</name>
<dbReference type="AlphaFoldDB" id="A0A1F7YVR9"/>
<dbReference type="Gene3D" id="3.40.50.620">
    <property type="entry name" value="HUPs"/>
    <property type="match status" value="1"/>
</dbReference>
<keyword evidence="1" id="KW-0808">Transferase</keyword>
<evidence type="ECO:0000259" key="3">
    <source>
        <dbReference type="Pfam" id="PF01467"/>
    </source>
</evidence>
<sequence length="169" mass="19379">MAVIQYKDFKQLRNKLRGKKLVFCSGTFDITHAGHVLFFEDCKALGDLLVVGIGNDEACKRHKGSGSGRPVLNEYLRLKMVSSLKPVDYCFLHGTSSEKQPHNSLLEEIFTRLKPDIYAFNSDVADVDYRKKLAEKYKVEVRVLERKSPPEFEEISTTKIIEKVQKIRL</sequence>
<comment type="caution">
    <text evidence="4">The sequence shown here is derived from an EMBL/GenBank/DDBJ whole genome shotgun (WGS) entry which is preliminary data.</text>
</comment>
<dbReference type="InterPro" id="IPR004821">
    <property type="entry name" value="Cyt_trans-like"/>
</dbReference>
<feature type="domain" description="Cytidyltransferase-like" evidence="3">
    <location>
        <begin position="24"/>
        <end position="162"/>
    </location>
</feature>
<gene>
    <name evidence="4" type="ORF">A2803_05245</name>
</gene>
<accession>A0A1F7YVR9</accession>
<dbReference type="PANTHER" id="PTHR43793:SF1">
    <property type="entry name" value="FAD SYNTHASE"/>
    <property type="match status" value="1"/>
</dbReference>
<dbReference type="InterPro" id="IPR014729">
    <property type="entry name" value="Rossmann-like_a/b/a_fold"/>
</dbReference>
<dbReference type="NCBIfam" id="TIGR00125">
    <property type="entry name" value="cyt_tran_rel"/>
    <property type="match status" value="1"/>
</dbReference>
<organism evidence="4 5">
    <name type="scientific">Candidatus Woesebacteria bacterium RIFCSPHIGHO2_01_FULL_44_21</name>
    <dbReference type="NCBI Taxonomy" id="1802503"/>
    <lineage>
        <taxon>Bacteria</taxon>
        <taxon>Candidatus Woeseibacteriota</taxon>
    </lineage>
</organism>
<dbReference type="GO" id="GO:0016779">
    <property type="term" value="F:nucleotidyltransferase activity"/>
    <property type="evidence" value="ECO:0007669"/>
    <property type="project" value="UniProtKB-KW"/>
</dbReference>